<reference evidence="3" key="1">
    <citation type="journal article" date="2017" name="Nat. Microbiol.">
        <title>Global analysis of biosynthetic gene clusters reveals vast potential of secondary metabolite production in Penicillium species.</title>
        <authorList>
            <person name="Nielsen J.C."/>
            <person name="Grijseels S."/>
            <person name="Prigent S."/>
            <person name="Ji B."/>
            <person name="Dainat J."/>
            <person name="Nielsen K.F."/>
            <person name="Frisvad J.C."/>
            <person name="Workman M."/>
            <person name="Nielsen J."/>
        </authorList>
    </citation>
    <scope>NUCLEOTIDE SEQUENCE [LARGE SCALE GENOMIC DNA]</scope>
    <source>
        <strain evidence="3">IBT 31321</strain>
    </source>
</reference>
<evidence type="ECO:0000313" key="3">
    <source>
        <dbReference type="Proteomes" id="UP000191500"/>
    </source>
</evidence>
<feature type="domain" description="SRR1-like" evidence="1">
    <location>
        <begin position="155"/>
        <end position="322"/>
    </location>
</feature>
<dbReference type="Pfam" id="PF07985">
    <property type="entry name" value="SRR1"/>
    <property type="match status" value="1"/>
</dbReference>
<evidence type="ECO:0000313" key="2">
    <source>
        <dbReference type="EMBL" id="OQE42082.1"/>
    </source>
</evidence>
<dbReference type="Proteomes" id="UP000191500">
    <property type="component" value="Unassembled WGS sequence"/>
</dbReference>
<evidence type="ECO:0000259" key="1">
    <source>
        <dbReference type="Pfam" id="PF07985"/>
    </source>
</evidence>
<comment type="caution">
    <text evidence="2">The sequence shown here is derived from an EMBL/GenBank/DDBJ whole genome shotgun (WGS) entry which is preliminary data.</text>
</comment>
<sequence length="327" mass="37798">MWYDSDKPFFTKKNLETVSNQLNRRYNTRRRNDAQKQLISVRGLSGSKICYKVLSGQVLTGEADNQDWEIQRPKIRYLCYKQLTSSVESGRIGLVEAFFPVQIEHYMLKRASDTKLPVLGDYIENPVAVDEFLQDTLKSWKQSPEWKKLETLLKLVATHKISKVVGIASGSMEYGPDTEDCTMRSAMQHSLLISIKHSIEEKIDHQIQCYAQDPRYTAVDNWALAQHGCEVLEDPQALLEIDDDCVLFSCCPDIPLKEITVDFARPAMLVWDAVDTDGKRGCYNPDSSRVLKMITNEYDYHKFWDTNEFEKAPFMSELVIYIRRKVE</sequence>
<keyword evidence="3" id="KW-1185">Reference proteome</keyword>
<dbReference type="PANTHER" id="PTHR42080:SF3">
    <property type="entry name" value="SRR1-LIKE DOMAIN-CONTAINING PROTEIN"/>
    <property type="match status" value="1"/>
</dbReference>
<protein>
    <recommendedName>
        <fullName evidence="1">SRR1-like domain-containing protein</fullName>
    </recommendedName>
</protein>
<dbReference type="InterPro" id="IPR012942">
    <property type="entry name" value="SRR1-like"/>
</dbReference>
<name>A0A1V6UUH6_9EURO</name>
<accession>A0A1V6UUH6</accession>
<gene>
    <name evidence="2" type="ORF">PENCOP_c004G07779</name>
</gene>
<dbReference type="PANTHER" id="PTHR42080">
    <property type="entry name" value="SRR1 DOMAIN-CONTAINING PROTEIN"/>
    <property type="match status" value="1"/>
</dbReference>
<organism evidence="2 3">
    <name type="scientific">Penicillium coprophilum</name>
    <dbReference type="NCBI Taxonomy" id="36646"/>
    <lineage>
        <taxon>Eukaryota</taxon>
        <taxon>Fungi</taxon>
        <taxon>Dikarya</taxon>
        <taxon>Ascomycota</taxon>
        <taxon>Pezizomycotina</taxon>
        <taxon>Eurotiomycetes</taxon>
        <taxon>Eurotiomycetidae</taxon>
        <taxon>Eurotiales</taxon>
        <taxon>Aspergillaceae</taxon>
        <taxon>Penicillium</taxon>
    </lineage>
</organism>
<dbReference type="EMBL" id="MDDG01000004">
    <property type="protein sequence ID" value="OQE42082.1"/>
    <property type="molecule type" value="Genomic_DNA"/>
</dbReference>
<dbReference type="AlphaFoldDB" id="A0A1V6UUH6"/>
<proteinExistence type="predicted"/>